<comment type="caution">
    <text evidence="1">The sequence shown here is derived from an EMBL/GenBank/DDBJ whole genome shotgun (WGS) entry which is preliminary data.</text>
</comment>
<evidence type="ECO:0000313" key="2">
    <source>
        <dbReference type="Proteomes" id="UP000789901"/>
    </source>
</evidence>
<accession>A0ABN7UG55</accession>
<feature type="non-terminal residue" evidence="1">
    <location>
        <position position="1"/>
    </location>
</feature>
<evidence type="ECO:0000313" key="1">
    <source>
        <dbReference type="EMBL" id="CAG8588663.1"/>
    </source>
</evidence>
<protein>
    <submittedName>
        <fullName evidence="1">25259_t:CDS:1</fullName>
    </submittedName>
</protein>
<organism evidence="1 2">
    <name type="scientific">Gigaspora margarita</name>
    <dbReference type="NCBI Taxonomy" id="4874"/>
    <lineage>
        <taxon>Eukaryota</taxon>
        <taxon>Fungi</taxon>
        <taxon>Fungi incertae sedis</taxon>
        <taxon>Mucoromycota</taxon>
        <taxon>Glomeromycotina</taxon>
        <taxon>Glomeromycetes</taxon>
        <taxon>Diversisporales</taxon>
        <taxon>Gigasporaceae</taxon>
        <taxon>Gigaspora</taxon>
    </lineage>
</organism>
<gene>
    <name evidence="1" type="ORF">GMARGA_LOCUS6300</name>
</gene>
<reference evidence="1 2" key="1">
    <citation type="submission" date="2021-06" db="EMBL/GenBank/DDBJ databases">
        <authorList>
            <person name="Kallberg Y."/>
            <person name="Tangrot J."/>
            <person name="Rosling A."/>
        </authorList>
    </citation>
    <scope>NUCLEOTIDE SEQUENCE [LARGE SCALE GENOMIC DNA]</scope>
    <source>
        <strain evidence="1 2">120-4 pot B 10/14</strain>
    </source>
</reference>
<dbReference type="EMBL" id="CAJVQB010002832">
    <property type="protein sequence ID" value="CAG8588663.1"/>
    <property type="molecule type" value="Genomic_DNA"/>
</dbReference>
<sequence length="51" mass="5946">HNILKACFSNLQFLDSDLANYIQKFKRDNYEVKDASKLLNSLLANKIEDSR</sequence>
<proteinExistence type="predicted"/>
<name>A0ABN7UG55_GIGMA</name>
<dbReference type="Proteomes" id="UP000789901">
    <property type="component" value="Unassembled WGS sequence"/>
</dbReference>
<keyword evidence="2" id="KW-1185">Reference proteome</keyword>